<dbReference type="SMART" id="SM00354">
    <property type="entry name" value="HTH_LACI"/>
    <property type="match status" value="1"/>
</dbReference>
<evidence type="ECO:0000313" key="5">
    <source>
        <dbReference type="EMBL" id="AOR23733.1"/>
    </source>
</evidence>
<reference evidence="6" key="1">
    <citation type="submission" date="2016-09" db="EMBL/GenBank/DDBJ databases">
        <title>Genomics of Clostridium taeniosporum, an organism which forms endospores with ribbon-like appendages.</title>
        <authorList>
            <person name="Walker J.R."/>
        </authorList>
    </citation>
    <scope>NUCLEOTIDE SEQUENCE [LARGE SCALE GENOMIC DNA]</scope>
    <source>
        <strain evidence="6">1/k</strain>
    </source>
</reference>
<name>A0A1D7XK68_9CLOT</name>
<dbReference type="PROSITE" id="PS00356">
    <property type="entry name" value="HTH_LACI_1"/>
    <property type="match status" value="1"/>
</dbReference>
<keyword evidence="2" id="KW-0238">DNA-binding</keyword>
<evidence type="ECO:0000313" key="6">
    <source>
        <dbReference type="Proteomes" id="UP000094652"/>
    </source>
</evidence>
<protein>
    <submittedName>
        <fullName evidence="5">LacI family transcriptional regulator</fullName>
    </submittedName>
</protein>
<dbReference type="Gene3D" id="3.40.50.2300">
    <property type="match status" value="1"/>
</dbReference>
<evidence type="ECO:0000256" key="1">
    <source>
        <dbReference type="ARBA" id="ARBA00023015"/>
    </source>
</evidence>
<dbReference type="CDD" id="cd01392">
    <property type="entry name" value="HTH_LacI"/>
    <property type="match status" value="1"/>
</dbReference>
<keyword evidence="3" id="KW-0804">Transcription</keyword>
<keyword evidence="6" id="KW-1185">Reference proteome</keyword>
<dbReference type="SUPFAM" id="SSF53822">
    <property type="entry name" value="Periplasmic binding protein-like I"/>
    <property type="match status" value="1"/>
</dbReference>
<dbReference type="PANTHER" id="PTHR30146:SF109">
    <property type="entry name" value="HTH-TYPE TRANSCRIPTIONAL REGULATOR GALS"/>
    <property type="match status" value="1"/>
</dbReference>
<dbReference type="RefSeq" id="WP_069679882.1">
    <property type="nucleotide sequence ID" value="NZ_CP017253.2"/>
</dbReference>
<dbReference type="InterPro" id="IPR010982">
    <property type="entry name" value="Lambda_DNA-bd_dom_sf"/>
</dbReference>
<dbReference type="PROSITE" id="PS50932">
    <property type="entry name" value="HTH_LACI_2"/>
    <property type="match status" value="1"/>
</dbReference>
<organism evidence="5 6">
    <name type="scientific">Clostridium taeniosporum</name>
    <dbReference type="NCBI Taxonomy" id="394958"/>
    <lineage>
        <taxon>Bacteria</taxon>
        <taxon>Bacillati</taxon>
        <taxon>Bacillota</taxon>
        <taxon>Clostridia</taxon>
        <taxon>Eubacteriales</taxon>
        <taxon>Clostridiaceae</taxon>
        <taxon>Clostridium</taxon>
    </lineage>
</organism>
<dbReference type="OrthoDB" id="9775106at2"/>
<evidence type="ECO:0000256" key="2">
    <source>
        <dbReference type="ARBA" id="ARBA00023125"/>
    </source>
</evidence>
<keyword evidence="1" id="KW-0805">Transcription regulation</keyword>
<proteinExistence type="predicted"/>
<dbReference type="Pfam" id="PF00356">
    <property type="entry name" value="LacI"/>
    <property type="match status" value="1"/>
</dbReference>
<accession>A0A1D7XK68</accession>
<evidence type="ECO:0000259" key="4">
    <source>
        <dbReference type="PROSITE" id="PS50932"/>
    </source>
</evidence>
<dbReference type="InterPro" id="IPR028082">
    <property type="entry name" value="Peripla_BP_I"/>
</dbReference>
<dbReference type="AlphaFoldDB" id="A0A1D7XK68"/>
<dbReference type="STRING" id="394958.BGI42_08305"/>
<dbReference type="PRINTS" id="PR00036">
    <property type="entry name" value="HTHLACI"/>
</dbReference>
<sequence length="305" mass="35584">MASRKVTLKDIAKEANVSPATVSYVLNYSEKEKISHETRLKVFEAARKLNYVPNMTARSLASQKSYLIGVIINLSEKNRKSKTYQQYSLVKEIQKKLYSIGYDLIFLPTKELQKDIEISQKRCLDAVFIIDMPSDQLKEIVNHFYVPVIFIDSYLDDPIFHKVLTDYEAIFNMLSDEFKEDFYVIIEDYSNDELLKIARNKVLEKNIFINKFDSDLIQFLHRHENKKGLIFGEILGMQAEKIVDNRNLVVVINSENDVMLLPDTKRVIVSNKEKAKKAVEIMEKLIHLENDKNIEKTSYIKPIQY</sequence>
<dbReference type="SUPFAM" id="SSF47413">
    <property type="entry name" value="lambda repressor-like DNA-binding domains"/>
    <property type="match status" value="1"/>
</dbReference>
<dbReference type="InterPro" id="IPR000843">
    <property type="entry name" value="HTH_LacI"/>
</dbReference>
<evidence type="ECO:0000256" key="3">
    <source>
        <dbReference type="ARBA" id="ARBA00023163"/>
    </source>
</evidence>
<dbReference type="PANTHER" id="PTHR30146">
    <property type="entry name" value="LACI-RELATED TRANSCRIPTIONAL REPRESSOR"/>
    <property type="match status" value="1"/>
</dbReference>
<dbReference type="EMBL" id="CP017253">
    <property type="protein sequence ID" value="AOR23733.1"/>
    <property type="molecule type" value="Genomic_DNA"/>
</dbReference>
<dbReference type="GO" id="GO:0000976">
    <property type="term" value="F:transcription cis-regulatory region binding"/>
    <property type="evidence" value="ECO:0007669"/>
    <property type="project" value="TreeGrafter"/>
</dbReference>
<dbReference type="Proteomes" id="UP000094652">
    <property type="component" value="Chromosome"/>
</dbReference>
<feature type="domain" description="HTH lacI-type" evidence="4">
    <location>
        <begin position="6"/>
        <end position="62"/>
    </location>
</feature>
<dbReference type="GO" id="GO:0003700">
    <property type="term" value="F:DNA-binding transcription factor activity"/>
    <property type="evidence" value="ECO:0007669"/>
    <property type="project" value="TreeGrafter"/>
</dbReference>
<dbReference type="KEGG" id="ctae:BGI42_08305"/>
<gene>
    <name evidence="5" type="ORF">BGI42_08305</name>
</gene>
<dbReference type="Gene3D" id="1.10.260.40">
    <property type="entry name" value="lambda repressor-like DNA-binding domains"/>
    <property type="match status" value="1"/>
</dbReference>